<feature type="non-terminal residue" evidence="6">
    <location>
        <position position="1"/>
    </location>
</feature>
<keyword evidence="4" id="KW-0472">Membrane</keyword>
<keyword evidence="7" id="KW-1185">Reference proteome</keyword>
<protein>
    <recommendedName>
        <fullName evidence="5">Receptor ligand binding region domain-containing protein</fullName>
    </recommendedName>
</protein>
<dbReference type="FunFam" id="3.40.50.2300:FF:000020">
    <property type="entry name" value="Glutamate receptor ionotropic, NMDA 2B, putative"/>
    <property type="match status" value="1"/>
</dbReference>
<comment type="subcellular location">
    <subcellularLocation>
        <location evidence="1">Membrane</location>
    </subcellularLocation>
</comment>
<dbReference type="Pfam" id="PF01094">
    <property type="entry name" value="ANF_receptor"/>
    <property type="match status" value="1"/>
</dbReference>
<accession>A0A401QMC8</accession>
<dbReference type="SUPFAM" id="SSF53822">
    <property type="entry name" value="Periplasmic binding protein-like I"/>
    <property type="match status" value="1"/>
</dbReference>
<gene>
    <name evidence="6" type="ORF">scyTo_0027292</name>
</gene>
<keyword evidence="2" id="KW-0812">Transmembrane</keyword>
<dbReference type="GO" id="GO:0016020">
    <property type="term" value="C:membrane"/>
    <property type="evidence" value="ECO:0007669"/>
    <property type="project" value="UniProtKB-SubCell"/>
</dbReference>
<evidence type="ECO:0000313" key="6">
    <source>
        <dbReference type="EMBL" id="GCB86539.1"/>
    </source>
</evidence>
<dbReference type="AlphaFoldDB" id="A0A401QMC8"/>
<evidence type="ECO:0000256" key="2">
    <source>
        <dbReference type="ARBA" id="ARBA00022692"/>
    </source>
</evidence>
<name>A0A401QMC8_SCYTO</name>
<dbReference type="Gene3D" id="3.40.50.2300">
    <property type="match status" value="2"/>
</dbReference>
<dbReference type="InterPro" id="IPR001828">
    <property type="entry name" value="ANF_lig-bd_rcpt"/>
</dbReference>
<evidence type="ECO:0000256" key="4">
    <source>
        <dbReference type="ARBA" id="ARBA00023136"/>
    </source>
</evidence>
<sequence length="209" mass="22470">ELGSTFLQLGLSIEQQLRVTFQVLEEYDWTQFGVVTSYQPGYLDFVSQVEVLTDSSYVGWAVRRVQHVDPGDPALPSKLRGDQAPLREAGAQVRLLYCSEDEAAALFQAAREAGLTGPGHVWFLVGPGLATGPGGLSPLRAPPPDFPLGSFAIVWAGWRNHLNQRVRDGVGIIASGAQALRGLRGLGPDLGGGECVGPRSRRDTGDLHR</sequence>
<dbReference type="InterPro" id="IPR028082">
    <property type="entry name" value="Peripla_BP_I"/>
</dbReference>
<dbReference type="OrthoDB" id="5984008at2759"/>
<comment type="caution">
    <text evidence="6">The sequence shown here is derived from an EMBL/GenBank/DDBJ whole genome shotgun (WGS) entry which is preliminary data.</text>
</comment>
<evidence type="ECO:0000256" key="3">
    <source>
        <dbReference type="ARBA" id="ARBA00022989"/>
    </source>
</evidence>
<reference evidence="6 7" key="1">
    <citation type="journal article" date="2018" name="Nat. Ecol. Evol.">
        <title>Shark genomes provide insights into elasmobranch evolution and the origin of vertebrates.</title>
        <authorList>
            <person name="Hara Y"/>
            <person name="Yamaguchi K"/>
            <person name="Onimaru K"/>
            <person name="Kadota M"/>
            <person name="Koyanagi M"/>
            <person name="Keeley SD"/>
            <person name="Tatsumi K"/>
            <person name="Tanaka K"/>
            <person name="Motone F"/>
            <person name="Kageyama Y"/>
            <person name="Nozu R"/>
            <person name="Adachi N"/>
            <person name="Nishimura O"/>
            <person name="Nakagawa R"/>
            <person name="Tanegashima C"/>
            <person name="Kiyatake I"/>
            <person name="Matsumoto R"/>
            <person name="Murakumo K"/>
            <person name="Nishida K"/>
            <person name="Terakita A"/>
            <person name="Kuratani S"/>
            <person name="Sato K"/>
            <person name="Hyodo S Kuraku.S."/>
        </authorList>
    </citation>
    <scope>NUCLEOTIDE SEQUENCE [LARGE SCALE GENOMIC DNA]</scope>
</reference>
<dbReference type="Proteomes" id="UP000288216">
    <property type="component" value="Unassembled WGS sequence"/>
</dbReference>
<dbReference type="EMBL" id="BFAA01317394">
    <property type="protein sequence ID" value="GCB86539.1"/>
    <property type="molecule type" value="Genomic_DNA"/>
</dbReference>
<dbReference type="OMA" id="NNIKPAV"/>
<evidence type="ECO:0000313" key="7">
    <source>
        <dbReference type="Proteomes" id="UP000288216"/>
    </source>
</evidence>
<feature type="domain" description="Receptor ligand binding region" evidence="5">
    <location>
        <begin position="5"/>
        <end position="124"/>
    </location>
</feature>
<keyword evidence="3" id="KW-1133">Transmembrane helix</keyword>
<organism evidence="6 7">
    <name type="scientific">Scyliorhinus torazame</name>
    <name type="common">Cloudy catshark</name>
    <name type="synonym">Catulus torazame</name>
    <dbReference type="NCBI Taxonomy" id="75743"/>
    <lineage>
        <taxon>Eukaryota</taxon>
        <taxon>Metazoa</taxon>
        <taxon>Chordata</taxon>
        <taxon>Craniata</taxon>
        <taxon>Vertebrata</taxon>
        <taxon>Chondrichthyes</taxon>
        <taxon>Elasmobranchii</taxon>
        <taxon>Galeomorphii</taxon>
        <taxon>Galeoidea</taxon>
        <taxon>Carcharhiniformes</taxon>
        <taxon>Scyliorhinidae</taxon>
        <taxon>Scyliorhinus</taxon>
    </lineage>
</organism>
<proteinExistence type="predicted"/>
<dbReference type="STRING" id="75743.A0A401QMC8"/>
<evidence type="ECO:0000256" key="1">
    <source>
        <dbReference type="ARBA" id="ARBA00004370"/>
    </source>
</evidence>
<evidence type="ECO:0000259" key="5">
    <source>
        <dbReference type="Pfam" id="PF01094"/>
    </source>
</evidence>